<dbReference type="PROSITE" id="PS51736">
    <property type="entry name" value="RECOMBINASES_3"/>
    <property type="match status" value="1"/>
</dbReference>
<accession>A0A3N0AGE1</accession>
<dbReference type="InterPro" id="IPR025827">
    <property type="entry name" value="Zn_ribbon_recom_dom"/>
</dbReference>
<evidence type="ECO:0000259" key="1">
    <source>
        <dbReference type="PROSITE" id="PS51736"/>
    </source>
</evidence>
<comment type="caution">
    <text evidence="3">The sequence shown here is derived from an EMBL/GenBank/DDBJ whole genome shotgun (WGS) entry which is preliminary data.</text>
</comment>
<dbReference type="InterPro" id="IPR006119">
    <property type="entry name" value="Resolv_N"/>
</dbReference>
<protein>
    <recommendedName>
        <fullName evidence="5">Recombinase family protein</fullName>
    </recommendedName>
</protein>
<proteinExistence type="predicted"/>
<evidence type="ECO:0000313" key="4">
    <source>
        <dbReference type="Proteomes" id="UP000267368"/>
    </source>
</evidence>
<dbReference type="PROSITE" id="PS51737">
    <property type="entry name" value="RECOMBINASE_DNA_BIND"/>
    <property type="match status" value="1"/>
</dbReference>
<dbReference type="EMBL" id="QICB01000002">
    <property type="protein sequence ID" value="RNL20853.1"/>
    <property type="molecule type" value="Genomic_DNA"/>
</dbReference>
<reference evidence="4" key="1">
    <citation type="submission" date="2018-05" db="EMBL/GenBank/DDBJ databases">
        <title>Genome Sequencing of selected type strains of the family Eggerthellaceae.</title>
        <authorList>
            <person name="Danylec N."/>
            <person name="Stoll D.A."/>
            <person name="Doetsch A."/>
            <person name="Huch M."/>
        </authorList>
    </citation>
    <scope>NUCLEOTIDE SEQUENCE [LARGE SCALE GENOMIC DNA]</scope>
    <source>
        <strain evidence="4">DSM 17537</strain>
    </source>
</reference>
<dbReference type="GO" id="GO:0003677">
    <property type="term" value="F:DNA binding"/>
    <property type="evidence" value="ECO:0007669"/>
    <property type="project" value="InterPro"/>
</dbReference>
<dbReference type="PANTHER" id="PTHR30461:SF23">
    <property type="entry name" value="DNA RECOMBINASE-RELATED"/>
    <property type="match status" value="1"/>
</dbReference>
<dbReference type="Proteomes" id="UP000267368">
    <property type="component" value="Unassembled WGS sequence"/>
</dbReference>
<dbReference type="SMART" id="SM00857">
    <property type="entry name" value="Resolvase"/>
    <property type="match status" value="1"/>
</dbReference>
<dbReference type="InterPro" id="IPR038109">
    <property type="entry name" value="DNA_bind_recomb_sf"/>
</dbReference>
<organism evidence="3 4">
    <name type="scientific">Slackia faecicanis</name>
    <dbReference type="NCBI Taxonomy" id="255723"/>
    <lineage>
        <taxon>Bacteria</taxon>
        <taxon>Bacillati</taxon>
        <taxon>Actinomycetota</taxon>
        <taxon>Coriobacteriia</taxon>
        <taxon>Eggerthellales</taxon>
        <taxon>Eggerthellaceae</taxon>
        <taxon>Slackia</taxon>
    </lineage>
</organism>
<feature type="domain" description="Resolvase/invertase-type recombinase catalytic" evidence="1">
    <location>
        <begin position="3"/>
        <end position="155"/>
    </location>
</feature>
<gene>
    <name evidence="3" type="ORF">DMP07_04545</name>
</gene>
<sequence length="495" mass="55479">MGYYLMYLRKSRADAEKERVGKYETLAVHERALTELARHEGYRVEEVYRELVSGESIEARTEFKRLMERISDPECDGVIVHAIDRLGRGDPMEYGWILSSFKWTHTRIVTPGRVYDPDDPSDAQHLKLQMFVGNIELEHIRERMKAGSVMSAERGNYLGSKPPYGYDKVLGRPEITPSETEAPVVRMMFEMAASGSNKGAIARRLNDSGVRARGGGTWSPSRIGAILSNPVYKGIIRYGYRRSRVVSRDGLKFVKKTVTSAEGEYVVSEGKHEPLVDAETWEKAQAAFEAVPVRRDRTLKNPLAGVVFCGKCGRAMTRQLVRNKYGGEYPRLHHAYNTGCRCRSASVADVVDALCSALEAVAEDVETGARPVGSDPREVAAIERALADEERRLDKLLELFYAEAITVSEFKSRRDASEESAGRMRSRLAELAARDVDADEFAYTVRDAVGILRDEGADAAAKNDAVRSVVERVDYWREDTRGGRIRLRVELKGID</sequence>
<dbReference type="GO" id="GO:0000150">
    <property type="term" value="F:DNA strand exchange activity"/>
    <property type="evidence" value="ECO:0007669"/>
    <property type="project" value="InterPro"/>
</dbReference>
<evidence type="ECO:0008006" key="5">
    <source>
        <dbReference type="Google" id="ProtNLM"/>
    </source>
</evidence>
<evidence type="ECO:0000313" key="3">
    <source>
        <dbReference type="EMBL" id="RNL20853.1"/>
    </source>
</evidence>
<keyword evidence="4" id="KW-1185">Reference proteome</keyword>
<evidence type="ECO:0000259" key="2">
    <source>
        <dbReference type="PROSITE" id="PS51737"/>
    </source>
</evidence>
<dbReference type="Pfam" id="PF00239">
    <property type="entry name" value="Resolvase"/>
    <property type="match status" value="1"/>
</dbReference>
<dbReference type="Pfam" id="PF07508">
    <property type="entry name" value="Recombinase"/>
    <property type="match status" value="1"/>
</dbReference>
<dbReference type="Gene3D" id="3.90.1750.20">
    <property type="entry name" value="Putative Large Serine Recombinase, Chain B, Domain 2"/>
    <property type="match status" value="1"/>
</dbReference>
<dbReference type="InterPro" id="IPR011109">
    <property type="entry name" value="DNA_bind_recombinase_dom"/>
</dbReference>
<dbReference type="SUPFAM" id="SSF53041">
    <property type="entry name" value="Resolvase-like"/>
    <property type="match status" value="1"/>
</dbReference>
<dbReference type="RefSeq" id="WP_123197952.1">
    <property type="nucleotide sequence ID" value="NZ_QICB01000002.1"/>
</dbReference>
<name>A0A3N0AGE1_9ACTN</name>
<dbReference type="InterPro" id="IPR036162">
    <property type="entry name" value="Resolvase-like_N_sf"/>
</dbReference>
<dbReference type="CDD" id="cd00338">
    <property type="entry name" value="Ser_Recombinase"/>
    <property type="match status" value="1"/>
</dbReference>
<dbReference type="AlphaFoldDB" id="A0A3N0AGE1"/>
<dbReference type="InterPro" id="IPR050639">
    <property type="entry name" value="SSR_resolvase"/>
</dbReference>
<dbReference type="Pfam" id="PF13408">
    <property type="entry name" value="Zn_ribbon_recom"/>
    <property type="match status" value="1"/>
</dbReference>
<dbReference type="PANTHER" id="PTHR30461">
    <property type="entry name" value="DNA-INVERTASE FROM LAMBDOID PROPHAGE"/>
    <property type="match status" value="1"/>
</dbReference>
<dbReference type="OrthoDB" id="3174408at2"/>
<dbReference type="Gene3D" id="3.40.50.1390">
    <property type="entry name" value="Resolvase, N-terminal catalytic domain"/>
    <property type="match status" value="1"/>
</dbReference>
<feature type="domain" description="Recombinase" evidence="2">
    <location>
        <begin position="163"/>
        <end position="294"/>
    </location>
</feature>